<dbReference type="AlphaFoldDB" id="J3NPY9"/>
<organism evidence="12">
    <name type="scientific">Gaeumannomyces tritici (strain R3-111a-1)</name>
    <name type="common">Wheat and barley take-all root rot fungus</name>
    <name type="synonym">Gaeumannomyces graminis var. tritici</name>
    <dbReference type="NCBI Taxonomy" id="644352"/>
    <lineage>
        <taxon>Eukaryota</taxon>
        <taxon>Fungi</taxon>
        <taxon>Dikarya</taxon>
        <taxon>Ascomycota</taxon>
        <taxon>Pezizomycotina</taxon>
        <taxon>Sordariomycetes</taxon>
        <taxon>Sordariomycetidae</taxon>
        <taxon>Magnaporthales</taxon>
        <taxon>Magnaporthaceae</taxon>
        <taxon>Gaeumannomyces</taxon>
    </lineage>
</organism>
<dbReference type="InterPro" id="IPR036691">
    <property type="entry name" value="Endo/exonu/phosph_ase_sf"/>
</dbReference>
<evidence type="ECO:0000256" key="3">
    <source>
        <dbReference type="ARBA" id="ARBA00004123"/>
    </source>
</evidence>
<keyword evidence="4" id="KW-0540">Nuclease</keyword>
<keyword evidence="11" id="KW-0812">Transmembrane</keyword>
<keyword evidence="11" id="KW-0472">Membrane</keyword>
<dbReference type="GO" id="GO:0046872">
    <property type="term" value="F:metal ion binding"/>
    <property type="evidence" value="ECO:0007669"/>
    <property type="project" value="UniProtKB-KW"/>
</dbReference>
<dbReference type="VEuPathDB" id="FungiDB:GGTG_03347"/>
<dbReference type="PANTHER" id="PTHR15822:SF4">
    <property type="entry name" value="TYROSYL-DNA PHOSPHODIESTERASE 2"/>
    <property type="match status" value="1"/>
</dbReference>
<reference evidence="12" key="3">
    <citation type="submission" date="2010-09" db="EMBL/GenBank/DDBJ databases">
        <title>Annotation of Gaeumannomyces graminis var. tritici R3-111a-1.</title>
        <authorList>
            <consortium name="The Broad Institute Genome Sequencing Platform"/>
            <person name="Ma L.-J."/>
            <person name="Dead R."/>
            <person name="Young S.K."/>
            <person name="Zeng Q."/>
            <person name="Gargeya S."/>
            <person name="Fitzgerald M."/>
            <person name="Haas B."/>
            <person name="Abouelleil A."/>
            <person name="Alvarado L."/>
            <person name="Arachchi H.M."/>
            <person name="Berlin A."/>
            <person name="Brown A."/>
            <person name="Chapman S.B."/>
            <person name="Chen Z."/>
            <person name="Dunbar C."/>
            <person name="Freedman E."/>
            <person name="Gearin G."/>
            <person name="Gellesch M."/>
            <person name="Goldberg J."/>
            <person name="Griggs A."/>
            <person name="Gujja S."/>
            <person name="Heiman D."/>
            <person name="Howarth C."/>
            <person name="Larson L."/>
            <person name="Lui A."/>
            <person name="MacDonald P.J.P."/>
            <person name="Mehta T."/>
            <person name="Montmayeur A."/>
            <person name="Murphy C."/>
            <person name="Neiman D."/>
            <person name="Pearson M."/>
            <person name="Priest M."/>
            <person name="Roberts A."/>
            <person name="Saif S."/>
            <person name="Shea T."/>
            <person name="Shenoy N."/>
            <person name="Sisk P."/>
            <person name="Stolte C."/>
            <person name="Sykes S."/>
            <person name="Yandava C."/>
            <person name="Wortman J."/>
            <person name="Nusbaum C."/>
            <person name="Birren B."/>
        </authorList>
    </citation>
    <scope>NUCLEOTIDE SEQUENCE</scope>
    <source>
        <strain evidence="12">R3-111a-1</strain>
    </source>
</reference>
<keyword evidence="9" id="KW-0234">DNA repair</keyword>
<dbReference type="Proteomes" id="UP000006039">
    <property type="component" value="Unassembled WGS sequence"/>
</dbReference>
<evidence type="ECO:0000256" key="11">
    <source>
        <dbReference type="SAM" id="Phobius"/>
    </source>
</evidence>
<reference evidence="13" key="5">
    <citation type="submission" date="2018-04" db="UniProtKB">
        <authorList>
            <consortium name="EnsemblFungi"/>
        </authorList>
    </citation>
    <scope>IDENTIFICATION</scope>
    <source>
        <strain evidence="13">R3-111a-1</strain>
    </source>
</reference>
<evidence type="ECO:0000313" key="13">
    <source>
        <dbReference type="EnsemblFungi" id="EJT78245"/>
    </source>
</evidence>
<keyword evidence="6" id="KW-0227">DNA damage</keyword>
<evidence type="ECO:0000256" key="10">
    <source>
        <dbReference type="ARBA" id="ARBA00023242"/>
    </source>
</evidence>
<comment type="cofactor">
    <cofactor evidence="2">
        <name>Mg(2+)</name>
        <dbReference type="ChEBI" id="CHEBI:18420"/>
    </cofactor>
</comment>
<dbReference type="GeneID" id="20343805"/>
<dbReference type="EnsemblFungi" id="EJT78245">
    <property type="protein sequence ID" value="EJT78245"/>
    <property type="gene ID" value="GGTG_03347"/>
</dbReference>
<name>J3NPY9_GAET3</name>
<evidence type="ECO:0000256" key="5">
    <source>
        <dbReference type="ARBA" id="ARBA00022723"/>
    </source>
</evidence>
<dbReference type="GO" id="GO:0070260">
    <property type="term" value="F:5'-tyrosyl-DNA phosphodiesterase activity"/>
    <property type="evidence" value="ECO:0007669"/>
    <property type="project" value="TreeGrafter"/>
</dbReference>
<keyword evidence="5" id="KW-0479">Metal-binding</keyword>
<evidence type="ECO:0000256" key="6">
    <source>
        <dbReference type="ARBA" id="ARBA00022763"/>
    </source>
</evidence>
<dbReference type="GO" id="GO:0006302">
    <property type="term" value="P:double-strand break repair"/>
    <property type="evidence" value="ECO:0007669"/>
    <property type="project" value="TreeGrafter"/>
</dbReference>
<dbReference type="GO" id="GO:0005737">
    <property type="term" value="C:cytoplasm"/>
    <property type="evidence" value="ECO:0007669"/>
    <property type="project" value="TreeGrafter"/>
</dbReference>
<dbReference type="PANTHER" id="PTHR15822">
    <property type="entry name" value="TRAF AND TNF RECEPTOR-ASSOCIATED PROTEIN"/>
    <property type="match status" value="1"/>
</dbReference>
<dbReference type="EMBL" id="GL385396">
    <property type="protein sequence ID" value="EJT78245.1"/>
    <property type="molecule type" value="Genomic_DNA"/>
</dbReference>
<evidence type="ECO:0000256" key="4">
    <source>
        <dbReference type="ARBA" id="ARBA00022722"/>
    </source>
</evidence>
<dbReference type="GO" id="GO:0005634">
    <property type="term" value="C:nucleus"/>
    <property type="evidence" value="ECO:0007669"/>
    <property type="project" value="UniProtKB-SubCell"/>
</dbReference>
<dbReference type="RefSeq" id="XP_009219390.1">
    <property type="nucleotide sequence ID" value="XM_009221126.1"/>
</dbReference>
<dbReference type="GO" id="GO:0004518">
    <property type="term" value="F:nuclease activity"/>
    <property type="evidence" value="ECO:0007669"/>
    <property type="project" value="UniProtKB-KW"/>
</dbReference>
<keyword evidence="8" id="KW-0460">Magnesium</keyword>
<evidence type="ECO:0000256" key="1">
    <source>
        <dbReference type="ARBA" id="ARBA00001936"/>
    </source>
</evidence>
<evidence type="ECO:0000313" key="14">
    <source>
        <dbReference type="Proteomes" id="UP000006039"/>
    </source>
</evidence>
<dbReference type="GO" id="GO:0003697">
    <property type="term" value="F:single-stranded DNA binding"/>
    <property type="evidence" value="ECO:0007669"/>
    <property type="project" value="TreeGrafter"/>
</dbReference>
<evidence type="ECO:0000256" key="7">
    <source>
        <dbReference type="ARBA" id="ARBA00022801"/>
    </source>
</evidence>
<evidence type="ECO:0000256" key="2">
    <source>
        <dbReference type="ARBA" id="ARBA00001946"/>
    </source>
</evidence>
<evidence type="ECO:0000313" key="12">
    <source>
        <dbReference type="EMBL" id="EJT78245.1"/>
    </source>
</evidence>
<keyword evidence="14" id="KW-1185">Reference proteome</keyword>
<keyword evidence="10" id="KW-0539">Nucleus</keyword>
<dbReference type="Gene3D" id="3.60.10.10">
    <property type="entry name" value="Endonuclease/exonuclease/phosphatase"/>
    <property type="match status" value="1"/>
</dbReference>
<keyword evidence="11" id="KW-1133">Transmembrane helix</keyword>
<dbReference type="InterPro" id="IPR051547">
    <property type="entry name" value="TDP2-like"/>
</dbReference>
<dbReference type="HOGENOM" id="CLU_860644_0_0_1"/>
<proteinExistence type="predicted"/>
<reference evidence="12" key="2">
    <citation type="submission" date="2010-07" db="EMBL/GenBank/DDBJ databases">
        <authorList>
            <consortium name="The Broad Institute Genome Sequencing Platform"/>
            <consortium name="Broad Institute Genome Sequencing Center for Infectious Disease"/>
            <person name="Ma L.-J."/>
            <person name="Dead R."/>
            <person name="Young S."/>
            <person name="Zeng Q."/>
            <person name="Koehrsen M."/>
            <person name="Alvarado L."/>
            <person name="Berlin A."/>
            <person name="Chapman S.B."/>
            <person name="Chen Z."/>
            <person name="Freedman E."/>
            <person name="Gellesch M."/>
            <person name="Goldberg J."/>
            <person name="Griggs A."/>
            <person name="Gujja S."/>
            <person name="Heilman E.R."/>
            <person name="Heiman D."/>
            <person name="Hepburn T."/>
            <person name="Howarth C."/>
            <person name="Jen D."/>
            <person name="Larson L."/>
            <person name="Mehta T."/>
            <person name="Neiman D."/>
            <person name="Pearson M."/>
            <person name="Roberts A."/>
            <person name="Saif S."/>
            <person name="Shea T."/>
            <person name="Shenoy N."/>
            <person name="Sisk P."/>
            <person name="Stolte C."/>
            <person name="Sykes S."/>
            <person name="Walk T."/>
            <person name="White J."/>
            <person name="Yandava C."/>
            <person name="Haas B."/>
            <person name="Nusbaum C."/>
            <person name="Birren B."/>
        </authorList>
    </citation>
    <scope>NUCLEOTIDE SEQUENCE</scope>
    <source>
        <strain evidence="12">R3-111a-1</strain>
    </source>
</reference>
<sequence length="323" mass="34642">MTQWRSSSVLEGTRSEQLRSRRLYALKGAIGGQTEWRVYVGFTPGAIPLNIVTVFAVVLVVMGVLIPGLQGLHAVLRTSTALAGADMAGGAGAARPQHPPLTYIYHRSLKSEKCLRIPHSISYYCPTSHTWMPVTSHAVQQSRAQGQANATSPKHHLDVVSWNIDYSSAKPSRRCVALISHVLEGGVPDIICLQEITPVLRTAILGSPGVQDAFLATDAGPDADQKIFENMTLLSKKGFAYGGADGSKGEEEDKFMVGQVFREQTPTAMGREGLCVDLIPPGAQGGFVRVVNVHLESLNSFPYRAAQLKRLAAALREPGCGGG</sequence>
<evidence type="ECO:0000256" key="8">
    <source>
        <dbReference type="ARBA" id="ARBA00022842"/>
    </source>
</evidence>
<comment type="cofactor">
    <cofactor evidence="1">
        <name>Mn(2+)</name>
        <dbReference type="ChEBI" id="CHEBI:29035"/>
    </cofactor>
</comment>
<dbReference type="eggNOG" id="ENOG502RX1P">
    <property type="taxonomic scope" value="Eukaryota"/>
</dbReference>
<evidence type="ECO:0000256" key="9">
    <source>
        <dbReference type="ARBA" id="ARBA00023204"/>
    </source>
</evidence>
<accession>J3NPY9</accession>
<comment type="subcellular location">
    <subcellularLocation>
        <location evidence="3">Nucleus</location>
    </subcellularLocation>
</comment>
<keyword evidence="7" id="KW-0378">Hydrolase</keyword>
<reference evidence="14" key="1">
    <citation type="submission" date="2010-07" db="EMBL/GenBank/DDBJ databases">
        <title>The genome sequence of Gaeumannomyces graminis var. tritici strain R3-111a-1.</title>
        <authorList>
            <consortium name="The Broad Institute Genome Sequencing Platform"/>
            <person name="Ma L.-J."/>
            <person name="Dead R."/>
            <person name="Young S."/>
            <person name="Zeng Q."/>
            <person name="Koehrsen M."/>
            <person name="Alvarado L."/>
            <person name="Berlin A."/>
            <person name="Chapman S.B."/>
            <person name="Chen Z."/>
            <person name="Freedman E."/>
            <person name="Gellesch M."/>
            <person name="Goldberg J."/>
            <person name="Griggs A."/>
            <person name="Gujja S."/>
            <person name="Heilman E.R."/>
            <person name="Heiman D."/>
            <person name="Hepburn T."/>
            <person name="Howarth C."/>
            <person name="Jen D."/>
            <person name="Larson L."/>
            <person name="Mehta T."/>
            <person name="Neiman D."/>
            <person name="Pearson M."/>
            <person name="Roberts A."/>
            <person name="Saif S."/>
            <person name="Shea T."/>
            <person name="Shenoy N."/>
            <person name="Sisk P."/>
            <person name="Stolte C."/>
            <person name="Sykes S."/>
            <person name="Walk T."/>
            <person name="White J."/>
            <person name="Yandava C."/>
            <person name="Haas B."/>
            <person name="Nusbaum C."/>
            <person name="Birren B."/>
        </authorList>
    </citation>
    <scope>NUCLEOTIDE SEQUENCE [LARGE SCALE GENOMIC DNA]</scope>
    <source>
        <strain evidence="14">R3-111a-1</strain>
    </source>
</reference>
<dbReference type="OrthoDB" id="9975959at2759"/>
<feature type="transmembrane region" description="Helical" evidence="11">
    <location>
        <begin position="47"/>
        <end position="69"/>
    </location>
</feature>
<gene>
    <name evidence="13" type="primary">20343805</name>
    <name evidence="12" type="ORF">GGTG_03347</name>
</gene>
<protein>
    <recommendedName>
        <fullName evidence="15">Endonuclease/exonuclease/phosphatase domain-containing protein</fullName>
    </recommendedName>
</protein>
<dbReference type="SUPFAM" id="SSF56219">
    <property type="entry name" value="DNase I-like"/>
    <property type="match status" value="1"/>
</dbReference>
<evidence type="ECO:0008006" key="15">
    <source>
        <dbReference type="Google" id="ProtNLM"/>
    </source>
</evidence>
<reference evidence="13" key="4">
    <citation type="journal article" date="2015" name="G3 (Bethesda)">
        <title>Genome sequences of three phytopathogenic species of the Magnaporthaceae family of fungi.</title>
        <authorList>
            <person name="Okagaki L.H."/>
            <person name="Nunes C.C."/>
            <person name="Sailsbery J."/>
            <person name="Clay B."/>
            <person name="Brown D."/>
            <person name="John T."/>
            <person name="Oh Y."/>
            <person name="Young N."/>
            <person name="Fitzgerald M."/>
            <person name="Haas B.J."/>
            <person name="Zeng Q."/>
            <person name="Young S."/>
            <person name="Adiconis X."/>
            <person name="Fan L."/>
            <person name="Levin J.Z."/>
            <person name="Mitchell T.K."/>
            <person name="Okubara P.A."/>
            <person name="Farman M.L."/>
            <person name="Kohn L.M."/>
            <person name="Birren B."/>
            <person name="Ma L.-J."/>
            <person name="Dean R.A."/>
        </authorList>
    </citation>
    <scope>NUCLEOTIDE SEQUENCE</scope>
    <source>
        <strain evidence="13">R3-111a-1</strain>
    </source>
</reference>